<dbReference type="AlphaFoldDB" id="A0A9D7E4T1"/>
<gene>
    <name evidence="1" type="ORF">IPH26_13015</name>
</gene>
<accession>A0A9D7E4T1</accession>
<sequence>MLHFSDLQRQPVPAQLIAFASAYLDSAVTVCEQLCARAHEANYAHGAVVMSLSFHSLELLFKGGILTVCADAQFGGRSGHDLDALSKRFFKLYPKKDFQFDVPFRREFPEVIGEMPAEEIAALRAYAEDCSRRVPKTNVTAIR</sequence>
<proteinExistence type="predicted"/>
<name>A0A9D7E4T1_9PROT</name>
<reference evidence="1" key="1">
    <citation type="submission" date="2020-10" db="EMBL/GenBank/DDBJ databases">
        <title>Connecting structure to function with the recovery of over 1000 high-quality activated sludge metagenome-assembled genomes encoding full-length rRNA genes using long-read sequencing.</title>
        <authorList>
            <person name="Singleton C.M."/>
            <person name="Petriglieri F."/>
            <person name="Kristensen J.M."/>
            <person name="Kirkegaard R.H."/>
            <person name="Michaelsen T.Y."/>
            <person name="Andersen M.H."/>
            <person name="Karst S.M."/>
            <person name="Dueholm M.S."/>
            <person name="Nielsen P.H."/>
            <person name="Albertsen M."/>
        </authorList>
    </citation>
    <scope>NUCLEOTIDE SEQUENCE</scope>
    <source>
        <strain evidence="1">Bjer_18-Q3-R1-45_BAT3C.347</strain>
    </source>
</reference>
<evidence type="ECO:0000313" key="1">
    <source>
        <dbReference type="EMBL" id="MBK6973812.1"/>
    </source>
</evidence>
<comment type="caution">
    <text evidence="1">The sequence shown here is derived from an EMBL/GenBank/DDBJ whole genome shotgun (WGS) entry which is preliminary data.</text>
</comment>
<dbReference type="Proteomes" id="UP000807785">
    <property type="component" value="Unassembled WGS sequence"/>
</dbReference>
<dbReference type="EMBL" id="JADJEV010000003">
    <property type="protein sequence ID" value="MBK6973812.1"/>
    <property type="molecule type" value="Genomic_DNA"/>
</dbReference>
<evidence type="ECO:0000313" key="2">
    <source>
        <dbReference type="Proteomes" id="UP000807785"/>
    </source>
</evidence>
<organism evidence="1 2">
    <name type="scientific">Candidatus Methylophosphatis roskildensis</name>
    <dbReference type="NCBI Taxonomy" id="2899263"/>
    <lineage>
        <taxon>Bacteria</taxon>
        <taxon>Pseudomonadati</taxon>
        <taxon>Pseudomonadota</taxon>
        <taxon>Betaproteobacteria</taxon>
        <taxon>Nitrosomonadales</taxon>
        <taxon>Sterolibacteriaceae</taxon>
        <taxon>Candidatus Methylophosphatis</taxon>
    </lineage>
</organism>
<protein>
    <submittedName>
        <fullName evidence="1">Uncharacterized protein</fullName>
    </submittedName>
</protein>